<evidence type="ECO:0000313" key="2">
    <source>
        <dbReference type="EMBL" id="CAD8318448.1"/>
    </source>
</evidence>
<name>A0A7R9W9Q4_9STRA</name>
<feature type="region of interest" description="Disordered" evidence="1">
    <location>
        <begin position="478"/>
        <end position="497"/>
    </location>
</feature>
<dbReference type="AlphaFoldDB" id="A0A7R9W9Q4"/>
<reference evidence="2" key="1">
    <citation type="submission" date="2021-01" db="EMBL/GenBank/DDBJ databases">
        <authorList>
            <person name="Corre E."/>
            <person name="Pelletier E."/>
            <person name="Niang G."/>
            <person name="Scheremetjew M."/>
            <person name="Finn R."/>
            <person name="Kale V."/>
            <person name="Holt S."/>
            <person name="Cochrane G."/>
            <person name="Meng A."/>
            <person name="Brown T."/>
            <person name="Cohen L."/>
        </authorList>
    </citation>
    <scope>NUCLEOTIDE SEQUENCE</scope>
    <source>
        <strain evidence="2">CCMP147</strain>
    </source>
</reference>
<proteinExistence type="predicted"/>
<protein>
    <recommendedName>
        <fullName evidence="3">TFIIS N-terminal domain-containing protein</fullName>
    </recommendedName>
</protein>
<feature type="compositionally biased region" description="Basic and acidic residues" evidence="1">
    <location>
        <begin position="301"/>
        <end position="318"/>
    </location>
</feature>
<dbReference type="EMBL" id="HBED01034413">
    <property type="protein sequence ID" value="CAD8318448.1"/>
    <property type="molecule type" value="Transcribed_RNA"/>
</dbReference>
<evidence type="ECO:0000256" key="1">
    <source>
        <dbReference type="SAM" id="MobiDB-lite"/>
    </source>
</evidence>
<organism evidence="2">
    <name type="scientific">Pseudictyota dubia</name>
    <dbReference type="NCBI Taxonomy" id="2749911"/>
    <lineage>
        <taxon>Eukaryota</taxon>
        <taxon>Sar</taxon>
        <taxon>Stramenopiles</taxon>
        <taxon>Ochrophyta</taxon>
        <taxon>Bacillariophyta</taxon>
        <taxon>Mediophyceae</taxon>
        <taxon>Biddulphiophycidae</taxon>
        <taxon>Eupodiscales</taxon>
        <taxon>Odontellaceae</taxon>
        <taxon>Pseudictyota</taxon>
    </lineage>
</organism>
<evidence type="ECO:0008006" key="3">
    <source>
        <dbReference type="Google" id="ProtNLM"/>
    </source>
</evidence>
<gene>
    <name evidence="2" type="ORF">TDUB1175_LOCUS17243</name>
</gene>
<accession>A0A7R9W9Q4</accession>
<feature type="region of interest" description="Disordered" evidence="1">
    <location>
        <begin position="292"/>
        <end position="318"/>
    </location>
</feature>
<sequence length="537" mass="58479">MLKSPAPPVGSRTRSVPSLALLCMEAISSKIERYPPECLGVLSESEWDSIVRCRHRKTAPKQGHGSAAGKVACTGNKIKNSITSKTGGLDGTGRLVPAISGQVMTAIEEACPRFKCSSVADDLVWKDCVEYKFRTGGPSRPRAFQYPWDLLVARLKRSGEDLVELLKPPCKISAVENTEEGESMVDASLLHRRGRVLERSIKVMSDAPMSVALLKSSGVGKSVQNFIKQCGKLHSKGGDIPAHVVDVWSERRIEGLNLSPLGHTQSRSVHMSPLEQLQRLLQGWKNVASSSGVEVTNGSDSHVEDCSGRDKKTTAEQHDKDMKMLQKCKQWRDIYYALLERESKMMENHGKRMRKIRENLNTDRPKISQLNFKAAGRRDRREAILGGARGVRAMTAAGKRGMFASASPSDSKMQQLRKETAIIASRQVPVGVATKQSHTSGRKSPAKFGFTVANAKTLQRKPAVGFGASVASATASRGVVGTGGSKRKAPSGQRSVALSGGKKLKALKKAGGGVFSSIQQKREIATKKAYLDRQRRR</sequence>